<dbReference type="EMBL" id="JBHMQT010000012">
    <property type="protein sequence ID" value="MFC0862251.1"/>
    <property type="molecule type" value="Genomic_DNA"/>
</dbReference>
<protein>
    <submittedName>
        <fullName evidence="2">Plasmid pRiA4b ORF-3 family protein</fullName>
    </submittedName>
</protein>
<comment type="caution">
    <text evidence="2">The sequence shown here is derived from an EMBL/GenBank/DDBJ whole genome shotgun (WGS) entry which is preliminary data.</text>
</comment>
<evidence type="ECO:0000259" key="1">
    <source>
        <dbReference type="Pfam" id="PF07929"/>
    </source>
</evidence>
<feature type="domain" description="Plasmid pRiA4b Orf3-like" evidence="1">
    <location>
        <begin position="11"/>
        <end position="144"/>
    </location>
</feature>
<gene>
    <name evidence="2" type="ORF">ACFHYQ_08080</name>
</gene>
<dbReference type="Pfam" id="PF07929">
    <property type="entry name" value="PRiA4_ORF3"/>
    <property type="match status" value="1"/>
</dbReference>
<dbReference type="PANTHER" id="PTHR41878">
    <property type="entry name" value="LEXA REPRESSOR-RELATED"/>
    <property type="match status" value="1"/>
</dbReference>
<accession>A0ABV6U560</accession>
<name>A0ABV6U560_9ACTN</name>
<sequence length="531" mass="57335">MSQPPDVPAEVHHLKVTLRDFRPAVWRRLQVPSGVTLGELSDILQDAFEWDGDHLHRFDVGSVGYGPDMLCERQIFDFGPAMVHEDTVSLRQVAPRPGAAFDFTYDLGDEWLHRIEVEDVAPAEPDTLYPACVAGRGLAPEEDSYDYTPGTFTDADRLALNSLFRRNGAVAGRDLPSGTGDVDPVFAALFPRLVQLEAEEERSLAPREPASAEQLADQAAASPLLRRALALARWVDTGRALTPSKLPRPVDAVQAAAELGLAEPLLPAMAQVALASGESAFGDWVLRRRAREAARTDGKPKKVRSAKDLPALHGLWCAAVEAGLIEIRGSKAVIGAAVRAWEDGSAEQRLEIWARLLAGLLRARLEAERADRGYFGRMAPQEDVFPLTAQILDGLAGRPVPALFPALAIAAATGEVMGMYGCTDSLFAAVHAVMSDWTLAGVVERTSRDPGHDAFEPVLKELAATFYQQSSHDGDDDPSSGPGLSDEQLMQAILRPALTAVRDSAAVRLTPLGSYGIRRLLTAHGWQTATS</sequence>
<dbReference type="InterPro" id="IPR012912">
    <property type="entry name" value="Plasmid_pRiA4b_Orf3-like"/>
</dbReference>
<evidence type="ECO:0000313" key="3">
    <source>
        <dbReference type="Proteomes" id="UP001589870"/>
    </source>
</evidence>
<dbReference type="InterPro" id="IPR024047">
    <property type="entry name" value="MM3350-like_sf"/>
</dbReference>
<dbReference type="Gene3D" id="3.10.290.30">
    <property type="entry name" value="MM3350-like"/>
    <property type="match status" value="1"/>
</dbReference>
<evidence type="ECO:0000313" key="2">
    <source>
        <dbReference type="EMBL" id="MFC0862251.1"/>
    </source>
</evidence>
<dbReference type="PANTHER" id="PTHR41878:SF1">
    <property type="entry name" value="TNPR PROTEIN"/>
    <property type="match status" value="1"/>
</dbReference>
<dbReference type="Proteomes" id="UP001589870">
    <property type="component" value="Unassembled WGS sequence"/>
</dbReference>
<proteinExistence type="predicted"/>
<dbReference type="SUPFAM" id="SSF159941">
    <property type="entry name" value="MM3350-like"/>
    <property type="match status" value="1"/>
</dbReference>
<dbReference type="RefSeq" id="WP_394300465.1">
    <property type="nucleotide sequence ID" value="NZ_JBHMQT010000012.1"/>
</dbReference>
<keyword evidence="3" id="KW-1185">Reference proteome</keyword>
<reference evidence="2 3" key="1">
    <citation type="submission" date="2024-09" db="EMBL/GenBank/DDBJ databases">
        <authorList>
            <person name="Sun Q."/>
            <person name="Mori K."/>
        </authorList>
    </citation>
    <scope>NUCLEOTIDE SEQUENCE [LARGE SCALE GENOMIC DNA]</scope>
    <source>
        <strain evidence="2 3">TBRC 1851</strain>
    </source>
</reference>
<organism evidence="2 3">
    <name type="scientific">Sphaerimonospora cavernae</name>
    <dbReference type="NCBI Taxonomy" id="1740611"/>
    <lineage>
        <taxon>Bacteria</taxon>
        <taxon>Bacillati</taxon>
        <taxon>Actinomycetota</taxon>
        <taxon>Actinomycetes</taxon>
        <taxon>Streptosporangiales</taxon>
        <taxon>Streptosporangiaceae</taxon>
        <taxon>Sphaerimonospora</taxon>
    </lineage>
</organism>